<proteinExistence type="predicted"/>
<dbReference type="SUPFAM" id="SSF57184">
    <property type="entry name" value="Growth factor receptor domain"/>
    <property type="match status" value="1"/>
</dbReference>
<feature type="compositionally biased region" description="Low complexity" evidence="2">
    <location>
        <begin position="550"/>
        <end position="579"/>
    </location>
</feature>
<feature type="coiled-coil region" evidence="1">
    <location>
        <begin position="273"/>
        <end position="300"/>
    </location>
</feature>
<evidence type="ECO:0000256" key="2">
    <source>
        <dbReference type="SAM" id="MobiDB-lite"/>
    </source>
</evidence>
<accession>A0AAD5DK31</accession>
<keyword evidence="3" id="KW-0732">Signal</keyword>
<feature type="signal peptide" evidence="3">
    <location>
        <begin position="1"/>
        <end position="18"/>
    </location>
</feature>
<evidence type="ECO:0000313" key="5">
    <source>
        <dbReference type="Proteomes" id="UP001205105"/>
    </source>
</evidence>
<feature type="region of interest" description="Disordered" evidence="2">
    <location>
        <begin position="461"/>
        <end position="513"/>
    </location>
</feature>
<feature type="region of interest" description="Disordered" evidence="2">
    <location>
        <begin position="251"/>
        <end position="270"/>
    </location>
</feature>
<organism evidence="4 5">
    <name type="scientific">Chlorella ohadii</name>
    <dbReference type="NCBI Taxonomy" id="2649997"/>
    <lineage>
        <taxon>Eukaryota</taxon>
        <taxon>Viridiplantae</taxon>
        <taxon>Chlorophyta</taxon>
        <taxon>core chlorophytes</taxon>
        <taxon>Trebouxiophyceae</taxon>
        <taxon>Chlorellales</taxon>
        <taxon>Chlorellaceae</taxon>
        <taxon>Chlorella clade</taxon>
        <taxon>Chlorella</taxon>
    </lineage>
</organism>
<dbReference type="EMBL" id="JADXDR010000126">
    <property type="protein sequence ID" value="KAI7838421.1"/>
    <property type="molecule type" value="Genomic_DNA"/>
</dbReference>
<comment type="caution">
    <text evidence="4">The sequence shown here is derived from an EMBL/GenBank/DDBJ whole genome shotgun (WGS) entry which is preliminary data.</text>
</comment>
<protein>
    <submittedName>
        <fullName evidence="4">Uncharacterized protein</fullName>
    </submittedName>
</protein>
<dbReference type="InterPro" id="IPR009030">
    <property type="entry name" value="Growth_fac_rcpt_cys_sf"/>
</dbReference>
<evidence type="ECO:0000313" key="4">
    <source>
        <dbReference type="EMBL" id="KAI7838421.1"/>
    </source>
</evidence>
<dbReference type="AlphaFoldDB" id="A0AAD5DK31"/>
<feature type="chain" id="PRO_5042109384" evidence="3">
    <location>
        <begin position="19"/>
        <end position="876"/>
    </location>
</feature>
<sequence length="876" mass="91429">MRLLMALLLALSLGAAAAQELDAPWCTGDGWVPLPELEPGLVDIPDPALYAAQKHFERYFGADVEGWACPAEALNVAADGCEQAGKDGSRFWLRLDLVCPHSNEAAKVEALVAVLPGGKIEVDLPRVVLAGVEQPPLLLVDPGSALYENPFESEAAEAVYNGTESWRDELVPLTQLMLEPPSDVVYTQDPAQPCPQGSYAVAGACRPCSGILPNCQQCRACLRGKACRGWASCLRCRSGYALSRDGYATERERAQREQQADAAAEGAAAADADAAAEDAAAAAEEAAKQLAAEAMAQEMAVLRLENSQLAYAASLMEKTLEFRQAVLALAQTLSVAPGLPPPEANLLPGHEAAVAAAHQRVVAAAEQLPPQHDVEAFAARFAGQLPASSIAARAAPAALCCVPQAAAVPSAAGPAAIASAAAASGDVGCTLEEGGADSSGEWVPARVVAAQAVAALQQQQWQHQAAPDDGWGPRGVPLAIGGGRTASPQQQPHMPPQVQPWQRPIPQDGWGVPGIPLAIGGGRSPAPVLPVALAQLPVAQAAPAQPLLPASPAAQQQEQQGPSPPSLQAQQAQQAQQPSLDDPGDGWGPRGVPLLLGGGRHGPSCVLAQVLATCESQAACSAVFSAEGRALQALGVPPPNNPAIRRRVEAVQDVAGIQRLQRRLLGTVRDCWPAAAAAQFAPGSPARLALEEAAVEMSTFFWHLAMLKPHLLNSYMLATLPPPSQDMSAKWHNVALDSMPLLAEGEIEALRDAYQRYAQRMAVAAVGVRPIAEKLQALAGSSPSVNLVHVAAQHTQVGELASRMHGACEQQYLATMGLLLDMQRAVNPVVRAFWRIAAGNCTPDHPAILSAILRLHQEQQERLGSPANSAGSPCAT</sequence>
<evidence type="ECO:0000256" key="1">
    <source>
        <dbReference type="SAM" id="Coils"/>
    </source>
</evidence>
<gene>
    <name evidence="4" type="ORF">COHA_007793</name>
</gene>
<keyword evidence="1" id="KW-0175">Coiled coil</keyword>
<evidence type="ECO:0000256" key="3">
    <source>
        <dbReference type="SAM" id="SignalP"/>
    </source>
</evidence>
<dbReference type="Proteomes" id="UP001205105">
    <property type="component" value="Unassembled WGS sequence"/>
</dbReference>
<name>A0AAD5DK31_9CHLO</name>
<feature type="compositionally biased region" description="Low complexity" evidence="2">
    <location>
        <begin position="260"/>
        <end position="270"/>
    </location>
</feature>
<keyword evidence="5" id="KW-1185">Reference proteome</keyword>
<feature type="region of interest" description="Disordered" evidence="2">
    <location>
        <begin position="550"/>
        <end position="595"/>
    </location>
</feature>
<reference evidence="4" key="1">
    <citation type="submission" date="2020-11" db="EMBL/GenBank/DDBJ databases">
        <title>Chlorella ohadii genome sequencing and assembly.</title>
        <authorList>
            <person name="Murik O."/>
            <person name="Treves H."/>
            <person name="Kedem I."/>
            <person name="Shotland Y."/>
            <person name="Kaplan A."/>
        </authorList>
    </citation>
    <scope>NUCLEOTIDE SEQUENCE</scope>
    <source>
        <strain evidence="4">1</strain>
    </source>
</reference>